<dbReference type="InterPro" id="IPR001810">
    <property type="entry name" value="F-box_dom"/>
</dbReference>
<name>A0A177A0A2_9PEZI</name>
<dbReference type="Pfam" id="PF00646">
    <property type="entry name" value="F-box"/>
    <property type="match status" value="1"/>
</dbReference>
<dbReference type="OrthoDB" id="3433007at2759"/>
<accession>A0A177A0A2</accession>
<evidence type="ECO:0000313" key="2">
    <source>
        <dbReference type="EMBL" id="OAF54912.1"/>
    </source>
</evidence>
<gene>
    <name evidence="2" type="ORF">VC83_08645</name>
</gene>
<feature type="domain" description="F-box" evidence="1">
    <location>
        <begin position="15"/>
        <end position="53"/>
    </location>
</feature>
<dbReference type="SUPFAM" id="SSF81383">
    <property type="entry name" value="F-box domain"/>
    <property type="match status" value="1"/>
</dbReference>
<dbReference type="PROSITE" id="PS50181">
    <property type="entry name" value="FBOX"/>
    <property type="match status" value="1"/>
</dbReference>
<evidence type="ECO:0000259" key="1">
    <source>
        <dbReference type="PROSITE" id="PS50181"/>
    </source>
</evidence>
<reference evidence="2" key="1">
    <citation type="submission" date="2016-03" db="EMBL/GenBank/DDBJ databases">
        <title>Updated assembly of Pseudogymnoascus destructans, the fungus causing white-nose syndrome of bats.</title>
        <authorList>
            <person name="Palmer J.M."/>
            <person name="Drees K.P."/>
            <person name="Foster J.T."/>
            <person name="Lindner D.L."/>
        </authorList>
    </citation>
    <scope>NUCLEOTIDE SEQUENCE [LARGE SCALE GENOMIC DNA]</scope>
    <source>
        <strain evidence="2">20631-21</strain>
    </source>
</reference>
<dbReference type="EMBL" id="KV441414">
    <property type="protein sequence ID" value="OAF54912.1"/>
    <property type="molecule type" value="Genomic_DNA"/>
</dbReference>
<sequence length="202" mass="22967">MSSASQSLTTQTMASPSLLSLPSEILYSITNHLSYGSHLALSLTCRELYRRVDAPCQPYTLPSPSGAKSKTYTMADLLEIENWEEPGALWDTYLGFRNPKPTDLFACRICLCLRVATKFINPQKGYTSWFKYMSTVSLDLTEHRKERFCIPCGIKRKWYHHGTRFKAMGRPEEHLHVCNECGDFEVVQAGSKGLWLCAACRR</sequence>
<proteinExistence type="predicted"/>
<dbReference type="GeneID" id="36291685"/>
<dbReference type="InterPro" id="IPR036047">
    <property type="entry name" value="F-box-like_dom_sf"/>
</dbReference>
<organism evidence="2">
    <name type="scientific">Pseudogymnoascus destructans</name>
    <dbReference type="NCBI Taxonomy" id="655981"/>
    <lineage>
        <taxon>Eukaryota</taxon>
        <taxon>Fungi</taxon>
        <taxon>Dikarya</taxon>
        <taxon>Ascomycota</taxon>
        <taxon>Pezizomycotina</taxon>
        <taxon>Leotiomycetes</taxon>
        <taxon>Thelebolales</taxon>
        <taxon>Thelebolaceae</taxon>
        <taxon>Pseudogymnoascus</taxon>
    </lineage>
</organism>
<dbReference type="Proteomes" id="UP000077154">
    <property type="component" value="Unassembled WGS sequence"/>
</dbReference>
<dbReference type="AlphaFoldDB" id="A0A177A0A2"/>
<protein>
    <recommendedName>
        <fullName evidence="1">F-box domain-containing protein</fullName>
    </recommendedName>
</protein>
<dbReference type="RefSeq" id="XP_024320215.1">
    <property type="nucleotide sequence ID" value="XM_024472191.1"/>
</dbReference>